<dbReference type="SUPFAM" id="SSF117892">
    <property type="entry name" value="Band 7/SPFH domain"/>
    <property type="match status" value="1"/>
</dbReference>
<dbReference type="OrthoDB" id="501008at2"/>
<dbReference type="Pfam" id="PF01145">
    <property type="entry name" value="Band_7"/>
    <property type="match status" value="1"/>
</dbReference>
<evidence type="ECO:0000256" key="1">
    <source>
        <dbReference type="ARBA" id="ARBA00004167"/>
    </source>
</evidence>
<comment type="caution">
    <text evidence="4">The sequence shown here is derived from an EMBL/GenBank/DDBJ whole genome shotgun (WGS) entry which is preliminary data.</text>
</comment>
<feature type="transmembrane region" description="Helical" evidence="2">
    <location>
        <begin position="12"/>
        <end position="39"/>
    </location>
</feature>
<dbReference type="EMBL" id="SMYL01000003">
    <property type="protein sequence ID" value="TDK66445.1"/>
    <property type="molecule type" value="Genomic_DNA"/>
</dbReference>
<sequence>MEFFDSISSHLGLISAIAILLIALVFWKSVLHLFGVIMIPDDSLGTVTKKFVLFGSNRRMPDGQIIALEGEAGFQADTLPPGLHIGLWPWQYAVELIKFQTIPQGKVGVVQACDGKPLQKGRIIADDCDCNLYQDARAFLKNGGQRGPQMRIIPPGTYRINPLLFTIKTMDAFEVPSGKLGVVESRDGAALGTGRVIAKGVDCDSYQDPKAFFEHGGQRGPQSKVVPPGIYYINPVLFDVQCVSVVDIPDNKVGVVTTSEGRSLAQGEIAGELIEGHSMYQDADAFLKNGGYKGLQEQVLLAGRYFINPRFATVEIVEMSMVPIANVGVVIAYVGREGQDVTGDGFKHGNLVTPGEKGVWVTPLDPGKYPINPYTHKLVTVPTANVVLNWATGKTEAHKLDANLSTITVRSADGFKFNLDVSQIIHIPSKDAPKVIARFGDMSALVTQVLEPTIGNYFRNAAQGSDIIDFLKNRTKRQDEARLAISAALVEYNVGAVDTLIGDIVPPEDLMRTLTDRKIAEQERVTYETQREAQGVRQALEQATALANTQAHVVDAERRVQIAEFDAQAAVKSAEGNAKSKTINAEADATVLRTVGEAEGAKILAVGGSEAQVIQQKVDAMDAGNYAVVQVADALAKGGIKIVPDIVAGGNGEGGMGGGLISVLLGNLVRDQMNGSATRSNN</sequence>
<name>A0A4R5W243_9BURK</name>
<protein>
    <recommendedName>
        <fullName evidence="3">Band 7 domain-containing protein</fullName>
    </recommendedName>
</protein>
<dbReference type="InterPro" id="IPR001107">
    <property type="entry name" value="Band_7"/>
</dbReference>
<evidence type="ECO:0000313" key="5">
    <source>
        <dbReference type="Proteomes" id="UP000294829"/>
    </source>
</evidence>
<keyword evidence="2" id="KW-1133">Transmembrane helix</keyword>
<reference evidence="4 5" key="1">
    <citation type="submission" date="2019-03" db="EMBL/GenBank/DDBJ databases">
        <title>Sapientia aquatica gen. nov., sp. nov., isolated from a crater lake.</title>
        <authorList>
            <person name="Felfoldi T."/>
            <person name="Szabo A."/>
            <person name="Toth E."/>
            <person name="Schumann P."/>
            <person name="Keki Z."/>
            <person name="Marialigeti K."/>
            <person name="Mathe I."/>
        </authorList>
    </citation>
    <scope>NUCLEOTIDE SEQUENCE [LARGE SCALE GENOMIC DNA]</scope>
    <source>
        <strain evidence="4 5">SA-152</strain>
    </source>
</reference>
<dbReference type="InterPro" id="IPR017037">
    <property type="entry name" value="UCP035261"/>
</dbReference>
<keyword evidence="5" id="KW-1185">Reference proteome</keyword>
<feature type="domain" description="Band 7" evidence="3">
    <location>
        <begin position="353"/>
        <end position="534"/>
    </location>
</feature>
<dbReference type="RefSeq" id="WP_133327335.1">
    <property type="nucleotide sequence ID" value="NZ_SMYL01000003.1"/>
</dbReference>
<dbReference type="GO" id="GO:0016020">
    <property type="term" value="C:membrane"/>
    <property type="evidence" value="ECO:0007669"/>
    <property type="project" value="UniProtKB-SubCell"/>
</dbReference>
<evidence type="ECO:0000313" key="4">
    <source>
        <dbReference type="EMBL" id="TDK66445.1"/>
    </source>
</evidence>
<keyword evidence="2" id="KW-0472">Membrane</keyword>
<dbReference type="InterPro" id="IPR036013">
    <property type="entry name" value="Band_7/SPFH_dom_sf"/>
</dbReference>
<evidence type="ECO:0000256" key="2">
    <source>
        <dbReference type="SAM" id="Phobius"/>
    </source>
</evidence>
<dbReference type="AlphaFoldDB" id="A0A4R5W243"/>
<organism evidence="4 5">
    <name type="scientific">Sapientia aquatica</name>
    <dbReference type="NCBI Taxonomy" id="1549640"/>
    <lineage>
        <taxon>Bacteria</taxon>
        <taxon>Pseudomonadati</taxon>
        <taxon>Pseudomonadota</taxon>
        <taxon>Betaproteobacteria</taxon>
        <taxon>Burkholderiales</taxon>
        <taxon>Oxalobacteraceae</taxon>
        <taxon>Sapientia</taxon>
    </lineage>
</organism>
<accession>A0A4R5W243</accession>
<proteinExistence type="predicted"/>
<comment type="subcellular location">
    <subcellularLocation>
        <location evidence="1">Membrane</location>
        <topology evidence="1">Single-pass membrane protein</topology>
    </subcellularLocation>
</comment>
<dbReference type="Proteomes" id="UP000294829">
    <property type="component" value="Unassembled WGS sequence"/>
</dbReference>
<evidence type="ECO:0000259" key="3">
    <source>
        <dbReference type="Pfam" id="PF01145"/>
    </source>
</evidence>
<dbReference type="PIRSF" id="PIRSF035261">
    <property type="entry name" value="UCP035261"/>
    <property type="match status" value="1"/>
</dbReference>
<keyword evidence="2" id="KW-0812">Transmembrane</keyword>
<gene>
    <name evidence="4" type="ORF">E2I14_08195</name>
</gene>